<feature type="transmembrane region" description="Helical" evidence="1">
    <location>
        <begin position="91"/>
        <end position="116"/>
    </location>
</feature>
<reference evidence="2" key="1">
    <citation type="submission" date="2019-10" db="EMBL/GenBank/DDBJ databases">
        <authorList>
            <consortium name="DOE Joint Genome Institute"/>
            <person name="Kuo A."/>
            <person name="Miyauchi S."/>
            <person name="Kiss E."/>
            <person name="Drula E."/>
            <person name="Kohler A."/>
            <person name="Sanchez-Garcia M."/>
            <person name="Andreopoulos B."/>
            <person name="Barry K.W."/>
            <person name="Bonito G."/>
            <person name="Buee M."/>
            <person name="Carver A."/>
            <person name="Chen C."/>
            <person name="Cichocki N."/>
            <person name="Clum A."/>
            <person name="Culley D."/>
            <person name="Crous P.W."/>
            <person name="Fauchery L."/>
            <person name="Girlanda M."/>
            <person name="Hayes R."/>
            <person name="Keri Z."/>
            <person name="LaButti K."/>
            <person name="Lipzen A."/>
            <person name="Lombard V."/>
            <person name="Magnuson J."/>
            <person name="Maillard F."/>
            <person name="Morin E."/>
            <person name="Murat C."/>
            <person name="Nolan M."/>
            <person name="Ohm R."/>
            <person name="Pangilinan J."/>
            <person name="Pereira M."/>
            <person name="Perotto S."/>
            <person name="Peter M."/>
            <person name="Riley R."/>
            <person name="Sitrit Y."/>
            <person name="Stielow B."/>
            <person name="Szollosi G."/>
            <person name="Zifcakova L."/>
            <person name="Stursova M."/>
            <person name="Spatafora J.W."/>
            <person name="Tedersoo L."/>
            <person name="Vaario L.-M."/>
            <person name="Yamada A."/>
            <person name="Yan M."/>
            <person name="Wang P."/>
            <person name="Xu J."/>
            <person name="Bruns T."/>
            <person name="Baldrian P."/>
            <person name="Vilgalys R."/>
            <person name="Henrissat B."/>
            <person name="Grigoriev I.V."/>
            <person name="Hibbett D."/>
            <person name="Nagy L.G."/>
            <person name="Martin F.M."/>
        </authorList>
    </citation>
    <scope>NUCLEOTIDE SEQUENCE</scope>
    <source>
        <strain evidence="2">Prilba</strain>
    </source>
</reference>
<name>A0A9P5MW92_9AGAM</name>
<feature type="transmembrane region" description="Helical" evidence="1">
    <location>
        <begin position="207"/>
        <end position="229"/>
    </location>
</feature>
<gene>
    <name evidence="2" type="ORF">DFH94DRAFT_469629</name>
</gene>
<feature type="transmembrane region" description="Helical" evidence="1">
    <location>
        <begin position="123"/>
        <end position="143"/>
    </location>
</feature>
<protein>
    <submittedName>
        <fullName evidence="2">Uncharacterized protein</fullName>
    </submittedName>
</protein>
<keyword evidence="1" id="KW-0812">Transmembrane</keyword>
<sequence>MSLDSMILTGSILSGIAYGVVLAICILVLCMSFSGGSVQRLSWRPLMTCWLLLLATACTALQIKWTLLAFVTQRQDVSPSVFIEKNVNNRIYVILYVLYVIINWSADGLMVFRFFCIFERAPVWCILPAVLFLSSLVTGSLALRELASPGTTEDSNRLTNWLIIYRTVSLSLCIILTSLIAGRLITLYLRSPRSRHSTSPLKDVALMLIKSAMLETVSTLVYVISVALGSPLQNVFLPILGQIQVIAPMLIICRVVRRGRGGMTGLPKHYDMTKLVTKPKLGLQIGTATPFSGMGYEFSASPTMSIRGFDSPFHTFLPPYTADSDPFKDFPLGIVPQSPSANPAHMSWVEKLGIKRTVWP</sequence>
<feature type="transmembrane region" description="Helical" evidence="1">
    <location>
        <begin position="235"/>
        <end position="256"/>
    </location>
</feature>
<dbReference type="AlphaFoldDB" id="A0A9P5MW92"/>
<dbReference type="Proteomes" id="UP000759537">
    <property type="component" value="Unassembled WGS sequence"/>
</dbReference>
<feature type="transmembrane region" description="Helical" evidence="1">
    <location>
        <begin position="6"/>
        <end position="29"/>
    </location>
</feature>
<evidence type="ECO:0000313" key="3">
    <source>
        <dbReference type="Proteomes" id="UP000759537"/>
    </source>
</evidence>
<organism evidence="2 3">
    <name type="scientific">Russula ochroleuca</name>
    <dbReference type="NCBI Taxonomy" id="152965"/>
    <lineage>
        <taxon>Eukaryota</taxon>
        <taxon>Fungi</taxon>
        <taxon>Dikarya</taxon>
        <taxon>Basidiomycota</taxon>
        <taxon>Agaricomycotina</taxon>
        <taxon>Agaricomycetes</taxon>
        <taxon>Russulales</taxon>
        <taxon>Russulaceae</taxon>
        <taxon>Russula</taxon>
    </lineage>
</organism>
<dbReference type="OrthoDB" id="2905268at2759"/>
<accession>A0A9P5MW92</accession>
<keyword evidence="3" id="KW-1185">Reference proteome</keyword>
<comment type="caution">
    <text evidence="2">The sequence shown here is derived from an EMBL/GenBank/DDBJ whole genome shotgun (WGS) entry which is preliminary data.</text>
</comment>
<keyword evidence="1" id="KW-1133">Transmembrane helix</keyword>
<feature type="transmembrane region" description="Helical" evidence="1">
    <location>
        <begin position="163"/>
        <end position="186"/>
    </location>
</feature>
<feature type="transmembrane region" description="Helical" evidence="1">
    <location>
        <begin position="50"/>
        <end position="71"/>
    </location>
</feature>
<keyword evidence="1" id="KW-0472">Membrane</keyword>
<evidence type="ECO:0000256" key="1">
    <source>
        <dbReference type="SAM" id="Phobius"/>
    </source>
</evidence>
<reference evidence="2" key="2">
    <citation type="journal article" date="2020" name="Nat. Commun.">
        <title>Large-scale genome sequencing of mycorrhizal fungi provides insights into the early evolution of symbiotic traits.</title>
        <authorList>
            <person name="Miyauchi S."/>
            <person name="Kiss E."/>
            <person name="Kuo A."/>
            <person name="Drula E."/>
            <person name="Kohler A."/>
            <person name="Sanchez-Garcia M."/>
            <person name="Morin E."/>
            <person name="Andreopoulos B."/>
            <person name="Barry K.W."/>
            <person name="Bonito G."/>
            <person name="Buee M."/>
            <person name="Carver A."/>
            <person name="Chen C."/>
            <person name="Cichocki N."/>
            <person name="Clum A."/>
            <person name="Culley D."/>
            <person name="Crous P.W."/>
            <person name="Fauchery L."/>
            <person name="Girlanda M."/>
            <person name="Hayes R.D."/>
            <person name="Keri Z."/>
            <person name="LaButti K."/>
            <person name="Lipzen A."/>
            <person name="Lombard V."/>
            <person name="Magnuson J."/>
            <person name="Maillard F."/>
            <person name="Murat C."/>
            <person name="Nolan M."/>
            <person name="Ohm R.A."/>
            <person name="Pangilinan J."/>
            <person name="Pereira M.F."/>
            <person name="Perotto S."/>
            <person name="Peter M."/>
            <person name="Pfister S."/>
            <person name="Riley R."/>
            <person name="Sitrit Y."/>
            <person name="Stielow J.B."/>
            <person name="Szollosi G."/>
            <person name="Zifcakova L."/>
            <person name="Stursova M."/>
            <person name="Spatafora J.W."/>
            <person name="Tedersoo L."/>
            <person name="Vaario L.M."/>
            <person name="Yamada A."/>
            <person name="Yan M."/>
            <person name="Wang P."/>
            <person name="Xu J."/>
            <person name="Bruns T."/>
            <person name="Baldrian P."/>
            <person name="Vilgalys R."/>
            <person name="Dunand C."/>
            <person name="Henrissat B."/>
            <person name="Grigoriev I.V."/>
            <person name="Hibbett D."/>
            <person name="Nagy L.G."/>
            <person name="Martin F.M."/>
        </authorList>
    </citation>
    <scope>NUCLEOTIDE SEQUENCE</scope>
    <source>
        <strain evidence="2">Prilba</strain>
    </source>
</reference>
<dbReference type="EMBL" id="WHVB01000008">
    <property type="protein sequence ID" value="KAF8480304.1"/>
    <property type="molecule type" value="Genomic_DNA"/>
</dbReference>
<proteinExistence type="predicted"/>
<evidence type="ECO:0000313" key="2">
    <source>
        <dbReference type="EMBL" id="KAF8480304.1"/>
    </source>
</evidence>